<dbReference type="EMBL" id="GG692435">
    <property type="protein sequence ID" value="EER37448.1"/>
    <property type="molecule type" value="Genomic_DNA"/>
</dbReference>
<organism evidence="2 3">
    <name type="scientific">Ajellomyces capsulatus (strain H143)</name>
    <name type="common">Darling's disease fungus</name>
    <name type="synonym">Histoplasma capsulatum</name>
    <dbReference type="NCBI Taxonomy" id="544712"/>
    <lineage>
        <taxon>Eukaryota</taxon>
        <taxon>Fungi</taxon>
        <taxon>Dikarya</taxon>
        <taxon>Ascomycota</taxon>
        <taxon>Pezizomycotina</taxon>
        <taxon>Eurotiomycetes</taxon>
        <taxon>Eurotiomycetidae</taxon>
        <taxon>Onygenales</taxon>
        <taxon>Ajellomycetaceae</taxon>
        <taxon>Histoplasma</taxon>
    </lineage>
</organism>
<dbReference type="VEuPathDB" id="FungiDB:HCDG_08899"/>
<dbReference type="OMA" id="RRTMMAF"/>
<evidence type="ECO:0000256" key="1">
    <source>
        <dbReference type="SAM" id="MobiDB-lite"/>
    </source>
</evidence>
<accession>C6HQI1</accession>
<dbReference type="HOGENOM" id="CLU_105107_0_0_1"/>
<sequence length="184" mass="19820">MRIDSSGSPSFEILAVVTEILPLVEDVDGVFTGEPLKRVSSRTRLVDGVMGVKLDRGSIIGPNIRGFEDDAGPDIKPETVKDDNEPPLVNEALWSCEVLVWSLLPGPAPSGSQIPHDPSDRRTMMAFPPRTHAASTTVFRRGMPTGLRQNSGERVINQAPSDSLRSVSLDDPHESGGLRDIGKG</sequence>
<evidence type="ECO:0000313" key="3">
    <source>
        <dbReference type="Proteomes" id="UP000002624"/>
    </source>
</evidence>
<reference evidence="3" key="1">
    <citation type="submission" date="2009-05" db="EMBL/GenBank/DDBJ databases">
        <title>The genome sequence of Ajellomyces capsulatus strain H143.</title>
        <authorList>
            <person name="Champion M."/>
            <person name="Cuomo C.A."/>
            <person name="Ma L.-J."/>
            <person name="Henn M.R."/>
            <person name="Sil A."/>
            <person name="Goldman B."/>
            <person name="Young S.K."/>
            <person name="Kodira C.D."/>
            <person name="Zeng Q."/>
            <person name="Koehrsen M."/>
            <person name="Alvarado L."/>
            <person name="Berlin A.M."/>
            <person name="Borenstein D."/>
            <person name="Chen Z."/>
            <person name="Engels R."/>
            <person name="Freedman E."/>
            <person name="Gellesch M."/>
            <person name="Goldberg J."/>
            <person name="Griggs A."/>
            <person name="Gujja S."/>
            <person name="Heiman D.I."/>
            <person name="Hepburn T.A."/>
            <person name="Howarth C."/>
            <person name="Jen D."/>
            <person name="Larson L."/>
            <person name="Lewis B."/>
            <person name="Mehta T."/>
            <person name="Park D."/>
            <person name="Pearson M."/>
            <person name="Roberts A."/>
            <person name="Saif S."/>
            <person name="Shea T.D."/>
            <person name="Shenoy N."/>
            <person name="Sisk P."/>
            <person name="Stolte C."/>
            <person name="Sykes S."/>
            <person name="Walk T."/>
            <person name="White J."/>
            <person name="Yandava C."/>
            <person name="Klein B."/>
            <person name="McEwen J.G."/>
            <person name="Puccia R."/>
            <person name="Goldman G.H."/>
            <person name="Felipe M.S."/>
            <person name="Nino-Vega G."/>
            <person name="San-Blas G."/>
            <person name="Taylor J.W."/>
            <person name="Mendoza L."/>
            <person name="Galagan J.E."/>
            <person name="Nusbaum C."/>
            <person name="Birren B.W."/>
        </authorList>
    </citation>
    <scope>NUCLEOTIDE SEQUENCE [LARGE SCALE GENOMIC DNA]</scope>
    <source>
        <strain evidence="3">H143</strain>
    </source>
</reference>
<feature type="compositionally biased region" description="Basic and acidic residues" evidence="1">
    <location>
        <begin position="168"/>
        <end position="184"/>
    </location>
</feature>
<evidence type="ECO:0000313" key="2">
    <source>
        <dbReference type="EMBL" id="EER37448.1"/>
    </source>
</evidence>
<name>C6HQI1_AJECH</name>
<gene>
    <name evidence="2" type="ORF">HCDG_08899</name>
</gene>
<proteinExistence type="predicted"/>
<dbReference type="Proteomes" id="UP000002624">
    <property type="component" value="Unassembled WGS sequence"/>
</dbReference>
<feature type="compositionally biased region" description="Polar residues" evidence="1">
    <location>
        <begin position="147"/>
        <end position="166"/>
    </location>
</feature>
<protein>
    <submittedName>
        <fullName evidence="2">Uncharacterized protein</fullName>
    </submittedName>
</protein>
<feature type="region of interest" description="Disordered" evidence="1">
    <location>
        <begin position="143"/>
        <end position="184"/>
    </location>
</feature>
<dbReference type="AlphaFoldDB" id="C6HQI1"/>